<dbReference type="GO" id="GO:0005634">
    <property type="term" value="C:nucleus"/>
    <property type="evidence" value="ECO:0007669"/>
    <property type="project" value="UniProtKB-SubCell"/>
</dbReference>
<dbReference type="AlphaFoldDB" id="D2V0G4"/>
<evidence type="ECO:0000256" key="4">
    <source>
        <dbReference type="PROSITE-ProRule" id="PRU00108"/>
    </source>
</evidence>
<dbReference type="EMBL" id="GG738847">
    <property type="protein sequence ID" value="EFC49715.1"/>
    <property type="molecule type" value="Genomic_DNA"/>
</dbReference>
<feature type="domain" description="Homeobox" evidence="5">
    <location>
        <begin position="211"/>
        <end position="274"/>
    </location>
</feature>
<dbReference type="eggNOG" id="KOG0773">
    <property type="taxonomic scope" value="Eukaryota"/>
</dbReference>
<dbReference type="Gene3D" id="1.10.10.60">
    <property type="entry name" value="Homeodomain-like"/>
    <property type="match status" value="1"/>
</dbReference>
<dbReference type="PROSITE" id="PS50071">
    <property type="entry name" value="HOMEOBOX_2"/>
    <property type="match status" value="1"/>
</dbReference>
<dbReference type="Proteomes" id="UP000006671">
    <property type="component" value="Unassembled WGS sequence"/>
</dbReference>
<dbReference type="VEuPathDB" id="AmoebaDB:NAEGRDRAFT_78039"/>
<dbReference type="InterPro" id="IPR050224">
    <property type="entry name" value="TALE_homeobox"/>
</dbReference>
<evidence type="ECO:0000259" key="5">
    <source>
        <dbReference type="PROSITE" id="PS50071"/>
    </source>
</evidence>
<evidence type="ECO:0000256" key="1">
    <source>
        <dbReference type="ARBA" id="ARBA00023125"/>
    </source>
</evidence>
<evidence type="ECO:0000256" key="3">
    <source>
        <dbReference type="ARBA" id="ARBA00023242"/>
    </source>
</evidence>
<sequence length="286" mass="33136">MKPQHQNTNFSTACFDHTTFSKAWHISQLNATPISARSVPSNSKQYPTYTLNTGYGSNQTYFEGNNRLLNHDNFQTFNSYSTAHSTQFSTPPHEQQIINQPSSIQHYQHLPNINQSKLPSIKELLREIEVTVRKEESINVDNTIPDKITSLSINDQTIHNENQRERNESTTNQITTHHRISNSIRVENTNTRYNTNHFDNKGITTFGNKKICKQKSTRYLSETANLILKQWLYDNWHNPYPDQSDKQYLSKLANITVAQVNNYFINARRRVCKKMKNPPSSIHALP</sequence>
<dbReference type="OrthoDB" id="10056939at2759"/>
<dbReference type="SUPFAM" id="SSF46689">
    <property type="entry name" value="Homeodomain-like"/>
    <property type="match status" value="1"/>
</dbReference>
<evidence type="ECO:0000256" key="2">
    <source>
        <dbReference type="ARBA" id="ARBA00023155"/>
    </source>
</evidence>
<keyword evidence="7" id="KW-1185">Reference proteome</keyword>
<dbReference type="KEGG" id="ngr:NAEGRDRAFT_78039"/>
<evidence type="ECO:0000313" key="6">
    <source>
        <dbReference type="EMBL" id="EFC49715.1"/>
    </source>
</evidence>
<dbReference type="PANTHER" id="PTHR11850">
    <property type="entry name" value="HOMEOBOX PROTEIN TRANSCRIPTION FACTORS"/>
    <property type="match status" value="1"/>
</dbReference>
<dbReference type="CDD" id="cd00086">
    <property type="entry name" value="homeodomain"/>
    <property type="match status" value="1"/>
</dbReference>
<keyword evidence="3 4" id="KW-0539">Nucleus</keyword>
<proteinExistence type="predicted"/>
<organism evidence="7">
    <name type="scientific">Naegleria gruberi</name>
    <name type="common">Amoeba</name>
    <dbReference type="NCBI Taxonomy" id="5762"/>
    <lineage>
        <taxon>Eukaryota</taxon>
        <taxon>Discoba</taxon>
        <taxon>Heterolobosea</taxon>
        <taxon>Tetramitia</taxon>
        <taxon>Eutetramitia</taxon>
        <taxon>Vahlkampfiidae</taxon>
        <taxon>Naegleria</taxon>
    </lineage>
</organism>
<name>D2V0G4_NAEGR</name>
<dbReference type="InterPro" id="IPR009057">
    <property type="entry name" value="Homeodomain-like_sf"/>
</dbReference>
<dbReference type="STRING" id="5762.D2V0G4"/>
<dbReference type="Pfam" id="PF05920">
    <property type="entry name" value="Homeobox_KN"/>
    <property type="match status" value="1"/>
</dbReference>
<protein>
    <submittedName>
        <fullName evidence="6">Homeodomain-containing protein</fullName>
    </submittedName>
</protein>
<dbReference type="SMART" id="SM00389">
    <property type="entry name" value="HOX"/>
    <property type="match status" value="1"/>
</dbReference>
<dbReference type="GO" id="GO:0006355">
    <property type="term" value="P:regulation of DNA-templated transcription"/>
    <property type="evidence" value="ECO:0007669"/>
    <property type="project" value="InterPro"/>
</dbReference>
<keyword evidence="2 4" id="KW-0371">Homeobox</keyword>
<comment type="subcellular location">
    <subcellularLocation>
        <location evidence="4">Nucleus</location>
    </subcellularLocation>
</comment>
<accession>D2V0G4</accession>
<keyword evidence="1 4" id="KW-0238">DNA-binding</keyword>
<gene>
    <name evidence="6" type="ORF">NAEGRDRAFT_78039</name>
</gene>
<dbReference type="InterPro" id="IPR001356">
    <property type="entry name" value="HD"/>
</dbReference>
<dbReference type="InParanoid" id="D2V0G4"/>
<reference evidence="6 7" key="1">
    <citation type="journal article" date="2010" name="Cell">
        <title>The genome of Naegleria gruberi illuminates early eukaryotic versatility.</title>
        <authorList>
            <person name="Fritz-Laylin L.K."/>
            <person name="Prochnik S.E."/>
            <person name="Ginger M.L."/>
            <person name="Dacks J.B."/>
            <person name="Carpenter M.L."/>
            <person name="Field M.C."/>
            <person name="Kuo A."/>
            <person name="Paredez A."/>
            <person name="Chapman J."/>
            <person name="Pham J."/>
            <person name="Shu S."/>
            <person name="Neupane R."/>
            <person name="Cipriano M."/>
            <person name="Mancuso J."/>
            <person name="Tu H."/>
            <person name="Salamov A."/>
            <person name="Lindquist E."/>
            <person name="Shapiro H."/>
            <person name="Lucas S."/>
            <person name="Grigoriev I.V."/>
            <person name="Cande W.Z."/>
            <person name="Fulton C."/>
            <person name="Rokhsar D.S."/>
            <person name="Dawson S.C."/>
        </authorList>
    </citation>
    <scope>NUCLEOTIDE SEQUENCE [LARGE SCALE GENOMIC DNA]</scope>
    <source>
        <strain evidence="6 7">NEG-M</strain>
    </source>
</reference>
<evidence type="ECO:0000313" key="7">
    <source>
        <dbReference type="Proteomes" id="UP000006671"/>
    </source>
</evidence>
<dbReference type="InterPro" id="IPR008422">
    <property type="entry name" value="KN_HD"/>
</dbReference>
<dbReference type="RefSeq" id="XP_002682459.1">
    <property type="nucleotide sequence ID" value="XM_002682413.1"/>
</dbReference>
<dbReference type="GeneID" id="8862784"/>
<dbReference type="GO" id="GO:0003677">
    <property type="term" value="F:DNA binding"/>
    <property type="evidence" value="ECO:0007669"/>
    <property type="project" value="UniProtKB-UniRule"/>
</dbReference>
<feature type="DNA-binding region" description="Homeobox" evidence="4">
    <location>
        <begin position="213"/>
        <end position="275"/>
    </location>
</feature>